<evidence type="ECO:0000256" key="1">
    <source>
        <dbReference type="SAM" id="MobiDB-lite"/>
    </source>
</evidence>
<feature type="compositionally biased region" description="Polar residues" evidence="1">
    <location>
        <begin position="9"/>
        <end position="21"/>
    </location>
</feature>
<sequence length="725" mass="82660">MMLELIDTRQGTNNDRNFSNGNTLPYTGVPFGMNHYAVQTNNEDSWFFNPYHRVFQGIRLSHQPSPWMGDFCPLLMTPIAGSELSNDIPSYQSSYRPEEAVFSPHYLKIKQLRYNIVTELTPSERGCRLDLTYRTEKQAGIVFHMPGEKSWFKLEPETKTVSGFVNYAAGSHDPDFGMYFRVRFDYAFDVKTSGLVESDKGKQLILYFEDAAHQTVHASLTTSFISLKQANLNYEREIADSFEEQKRSAEKSWEHYLERISVSHENQEYVKTFYTCLYRMFLFPQKFYELNEAGLPVHYDTTAKEVKSGYLYTNNGFWDTYKTVYPLYSIIAPEEYKEILAGILTAYNESGFLPKWLSPDERGMMPGTLVDAVIADAAVKGLLSEAETAEFLEAMIKTATVKSGNSVYGRLGIEEYDRLGYVSTDVSESVNQTLDYAYSDFCISQTAAVLNDQQPVVEQFKKTSLNYRNLFDQETGFMRGKDAEGKFRKGFSADRWGFDYTEGSAWQNSFGVYHNIQDLIDGYESETAFLNRLTELCNTQPSFEVGSYGFEIHEMSEVSAIDYGQLALSNQPSFHIPYLFNYVGKPASTQVVVKQLMTRLFNSGFEGFPGDEDNGSMSGWFVFSSMGFYPVTPGSGEYVLGIPLFDEVTIHLPDGKTWEIETRNNTAQANFVTEVYKNQVPYNKLYLTHADLLSGGRFTVHLGLAPVYKKITKEERPFSLKNRLI</sequence>
<dbReference type="PANTHER" id="PTHR12143">
    <property type="entry name" value="PEPTIDE N-GLYCANASE PNGASE -RELATED"/>
    <property type="match status" value="1"/>
</dbReference>
<dbReference type="Gene3D" id="3.30.2080.10">
    <property type="entry name" value="GH92 mannosidase domain"/>
    <property type="match status" value="1"/>
</dbReference>
<feature type="domain" description="Glycosyl hydrolase family 92" evidence="2">
    <location>
        <begin position="229"/>
        <end position="703"/>
    </location>
</feature>
<dbReference type="GO" id="GO:0016787">
    <property type="term" value="F:hydrolase activity"/>
    <property type="evidence" value="ECO:0007669"/>
    <property type="project" value="UniProtKB-KW"/>
</dbReference>
<protein>
    <submittedName>
        <fullName evidence="4">GH92 family glycosyl hydrolase</fullName>
    </submittedName>
</protein>
<dbReference type="NCBIfam" id="TIGR01180">
    <property type="entry name" value="aman2_put"/>
    <property type="match status" value="1"/>
</dbReference>
<reference evidence="5" key="1">
    <citation type="journal article" date="2019" name="Int. J. Syst. Evol. Microbiol.">
        <title>The Global Catalogue of Microorganisms (GCM) 10K type strain sequencing project: providing services to taxonomists for standard genome sequencing and annotation.</title>
        <authorList>
            <consortium name="The Broad Institute Genomics Platform"/>
            <consortium name="The Broad Institute Genome Sequencing Center for Infectious Disease"/>
            <person name="Wu L."/>
            <person name="Ma J."/>
        </authorList>
    </citation>
    <scope>NUCLEOTIDE SEQUENCE [LARGE SCALE GENOMIC DNA]</scope>
    <source>
        <strain evidence="5">KCTC 42143</strain>
    </source>
</reference>
<keyword evidence="4" id="KW-0378">Hydrolase</keyword>
<dbReference type="InterPro" id="IPR012939">
    <property type="entry name" value="Glyco_hydro_92"/>
</dbReference>
<proteinExistence type="predicted"/>
<comment type="caution">
    <text evidence="4">The sequence shown here is derived from an EMBL/GenBank/DDBJ whole genome shotgun (WGS) entry which is preliminary data.</text>
</comment>
<gene>
    <name evidence="4" type="ORF">ACFSBK_11610</name>
</gene>
<evidence type="ECO:0000259" key="3">
    <source>
        <dbReference type="Pfam" id="PF17678"/>
    </source>
</evidence>
<dbReference type="RefSeq" id="WP_197408990.1">
    <property type="nucleotide sequence ID" value="NZ_JBHSQC010000002.1"/>
</dbReference>
<dbReference type="PANTHER" id="PTHR12143:SF43">
    <property type="entry name" value="PUTATIVE-RELATED"/>
    <property type="match status" value="1"/>
</dbReference>
<evidence type="ECO:0000313" key="4">
    <source>
        <dbReference type="EMBL" id="MFD1800495.1"/>
    </source>
</evidence>
<dbReference type="InterPro" id="IPR008928">
    <property type="entry name" value="6-hairpin_glycosidase_sf"/>
</dbReference>
<evidence type="ECO:0000259" key="2">
    <source>
        <dbReference type="Pfam" id="PF07971"/>
    </source>
</evidence>
<accession>A0ABW4NPY4</accession>
<dbReference type="EMBL" id="JBHUFF010000022">
    <property type="protein sequence ID" value="MFD1800495.1"/>
    <property type="molecule type" value="Genomic_DNA"/>
</dbReference>
<dbReference type="Pfam" id="PF07971">
    <property type="entry name" value="Glyco_hydro_92"/>
    <property type="match status" value="1"/>
</dbReference>
<dbReference type="Gene3D" id="1.20.1050.60">
    <property type="entry name" value="alpha-1,2-mannosidase"/>
    <property type="match status" value="1"/>
</dbReference>
<dbReference type="Gene3D" id="1.20.1610.10">
    <property type="entry name" value="alpha-1,2-mannosidases domains"/>
    <property type="match status" value="1"/>
</dbReference>
<dbReference type="Pfam" id="PF17678">
    <property type="entry name" value="Glyco_hydro_92N"/>
    <property type="match status" value="1"/>
</dbReference>
<dbReference type="InterPro" id="IPR014718">
    <property type="entry name" value="GH-type_carb-bd"/>
</dbReference>
<dbReference type="Gene3D" id="2.70.98.10">
    <property type="match status" value="1"/>
</dbReference>
<organism evidence="4 5">
    <name type="scientific">Carnobacterium antarcticum</name>
    <dbReference type="NCBI Taxonomy" id="2126436"/>
    <lineage>
        <taxon>Bacteria</taxon>
        <taxon>Bacillati</taxon>
        <taxon>Bacillota</taxon>
        <taxon>Bacilli</taxon>
        <taxon>Lactobacillales</taxon>
        <taxon>Carnobacteriaceae</taxon>
        <taxon>Carnobacterium</taxon>
    </lineage>
</organism>
<dbReference type="SUPFAM" id="SSF48208">
    <property type="entry name" value="Six-hairpin glycosidases"/>
    <property type="match status" value="1"/>
</dbReference>
<evidence type="ECO:0000313" key="5">
    <source>
        <dbReference type="Proteomes" id="UP001597285"/>
    </source>
</evidence>
<dbReference type="InterPro" id="IPR041371">
    <property type="entry name" value="GH92_N"/>
</dbReference>
<dbReference type="InterPro" id="IPR005887">
    <property type="entry name" value="GH92_a_mannosidase_put"/>
</dbReference>
<name>A0ABW4NPY4_9LACT</name>
<keyword evidence="5" id="KW-1185">Reference proteome</keyword>
<feature type="region of interest" description="Disordered" evidence="1">
    <location>
        <begin position="1"/>
        <end position="21"/>
    </location>
</feature>
<dbReference type="InterPro" id="IPR050883">
    <property type="entry name" value="PNGase"/>
</dbReference>
<feature type="domain" description="Glycosyl hydrolase family 92 N-terminal" evidence="3">
    <location>
        <begin position="6"/>
        <end position="218"/>
    </location>
</feature>
<dbReference type="Proteomes" id="UP001597285">
    <property type="component" value="Unassembled WGS sequence"/>
</dbReference>